<dbReference type="SMART" id="SM00506">
    <property type="entry name" value="A1pp"/>
    <property type="match status" value="2"/>
</dbReference>
<dbReference type="GO" id="GO:0010629">
    <property type="term" value="P:negative regulation of gene expression"/>
    <property type="evidence" value="ECO:0007669"/>
    <property type="project" value="TreeGrafter"/>
</dbReference>
<dbReference type="GO" id="GO:0003950">
    <property type="term" value="F:NAD+ poly-ADP-ribosyltransferase activity"/>
    <property type="evidence" value="ECO:0007669"/>
    <property type="project" value="TreeGrafter"/>
</dbReference>
<dbReference type="GO" id="GO:0005737">
    <property type="term" value="C:cytoplasm"/>
    <property type="evidence" value="ECO:0007669"/>
    <property type="project" value="TreeGrafter"/>
</dbReference>
<evidence type="ECO:0000313" key="7">
    <source>
        <dbReference type="EMBL" id="KAG8432169.1"/>
    </source>
</evidence>
<accession>A0A8T2IHJ4</accession>
<dbReference type="Proteomes" id="UP000812440">
    <property type="component" value="Chromosome 9"/>
</dbReference>
<dbReference type="PANTHER" id="PTHR14453:SF70">
    <property type="entry name" value="PROTEIN MONO-ADP-RIBOSYLTRANSFERASE PARP9"/>
    <property type="match status" value="1"/>
</dbReference>
<comment type="caution">
    <text evidence="7">The sequence shown here is derived from an EMBL/GenBank/DDBJ whole genome shotgun (WGS) entry which is preliminary data.</text>
</comment>
<dbReference type="GO" id="GO:0005634">
    <property type="term" value="C:nucleus"/>
    <property type="evidence" value="ECO:0007669"/>
    <property type="project" value="UniProtKB-SubCell"/>
</dbReference>
<name>A0A8T2IHJ4_9PIPI</name>
<reference evidence="7" key="1">
    <citation type="thesis" date="2020" institute="ProQuest LLC" country="789 East Eisenhower Parkway, Ann Arbor, MI, USA">
        <title>Comparative Genomics and Chromosome Evolution.</title>
        <authorList>
            <person name="Mudd A.B."/>
        </authorList>
    </citation>
    <scope>NUCLEOTIDE SEQUENCE</scope>
    <source>
        <strain evidence="7">Female2</strain>
        <tissue evidence="7">Blood</tissue>
    </source>
</reference>
<sequence>MSAEDDAYRCFWEIKDPLTKVFSKKFNCDIELKGPQLLAARSGSDDSECVYEKALNQGLRITVKKGDMTRQDTDAVVNAANEHLDHIGGLALALVKAGGQQIVHESNQHIAKHGKVKVGGVAVTSGGNLPCKVIIHAVGPMWSSYRPQECESNLEEAIKGVLGYVTNHSNIQSVSIPAVSSGIFGFPLARCGDIIVRTIKMFTSQVKCDHLREIRLVNHDHPTVNAMKTACDKVFGRGDHPRGSLATEINSTQATSATAHFPPAFNVNGLNLYLEKGNLEDQKTDVIVNSIAPDLDLSKGNLSFAILMKAGRKLQDEVFTSHSRSPYHNNHNVLCTPGLGLSCQSVYHTILPHYNDVHSDRALYTVVSKCLLDAELCNSHHSQNPPIPSISFPALGTGILNFPKKLVADIMTQTVYSYAHETRRRLDVHFVIHPQDKESFQTIPQVSESFTVTDYYSVLNISTIRWFNRTGSRHG</sequence>
<dbReference type="Gene3D" id="3.40.220.10">
    <property type="entry name" value="Leucine Aminopeptidase, subunit E, domain 1"/>
    <property type="match status" value="2"/>
</dbReference>
<keyword evidence="2" id="KW-0328">Glycosyltransferase</keyword>
<evidence type="ECO:0000256" key="3">
    <source>
        <dbReference type="ARBA" id="ARBA00022679"/>
    </source>
</evidence>
<keyword evidence="4" id="KW-0520">NAD</keyword>
<dbReference type="PANTHER" id="PTHR14453">
    <property type="entry name" value="PARP/ZINC FINGER CCCH TYPE DOMAIN CONTAINING PROTEIN"/>
    <property type="match status" value="1"/>
</dbReference>
<dbReference type="SUPFAM" id="SSF52949">
    <property type="entry name" value="Macro domain-like"/>
    <property type="match status" value="2"/>
</dbReference>
<dbReference type="GO" id="GO:0003714">
    <property type="term" value="F:transcription corepressor activity"/>
    <property type="evidence" value="ECO:0007669"/>
    <property type="project" value="TreeGrafter"/>
</dbReference>
<dbReference type="OrthoDB" id="6133115at2759"/>
<dbReference type="InterPro" id="IPR043472">
    <property type="entry name" value="Macro_dom-like"/>
</dbReference>
<proteinExistence type="predicted"/>
<dbReference type="InterPro" id="IPR002589">
    <property type="entry name" value="Macro_dom"/>
</dbReference>
<evidence type="ECO:0000256" key="4">
    <source>
        <dbReference type="ARBA" id="ARBA00023027"/>
    </source>
</evidence>
<keyword evidence="5" id="KW-0539">Nucleus</keyword>
<dbReference type="GO" id="GO:1990404">
    <property type="term" value="F:NAD+-protein mono-ADP-ribosyltransferase activity"/>
    <property type="evidence" value="ECO:0007669"/>
    <property type="project" value="TreeGrafter"/>
</dbReference>
<dbReference type="CDD" id="cd02907">
    <property type="entry name" value="Macro_Af1521_BAL-like"/>
    <property type="match status" value="1"/>
</dbReference>
<dbReference type="InterPro" id="IPR052056">
    <property type="entry name" value="Mono-ARTD/PARP"/>
</dbReference>
<evidence type="ECO:0000256" key="2">
    <source>
        <dbReference type="ARBA" id="ARBA00022676"/>
    </source>
</evidence>
<keyword evidence="3" id="KW-0808">Transferase</keyword>
<dbReference type="GO" id="GO:0060335">
    <property type="term" value="P:positive regulation of type II interferon-mediated signaling pathway"/>
    <property type="evidence" value="ECO:0007669"/>
    <property type="project" value="TreeGrafter"/>
</dbReference>
<dbReference type="EMBL" id="JAACNH010000009">
    <property type="protein sequence ID" value="KAG8432169.1"/>
    <property type="molecule type" value="Genomic_DNA"/>
</dbReference>
<keyword evidence="8" id="KW-1185">Reference proteome</keyword>
<dbReference type="PROSITE" id="PS51154">
    <property type="entry name" value="MACRO"/>
    <property type="match status" value="2"/>
</dbReference>
<organism evidence="7 8">
    <name type="scientific">Hymenochirus boettgeri</name>
    <name type="common">Congo dwarf clawed frog</name>
    <dbReference type="NCBI Taxonomy" id="247094"/>
    <lineage>
        <taxon>Eukaryota</taxon>
        <taxon>Metazoa</taxon>
        <taxon>Chordata</taxon>
        <taxon>Craniata</taxon>
        <taxon>Vertebrata</taxon>
        <taxon>Euteleostomi</taxon>
        <taxon>Amphibia</taxon>
        <taxon>Batrachia</taxon>
        <taxon>Anura</taxon>
        <taxon>Pipoidea</taxon>
        <taxon>Pipidae</taxon>
        <taxon>Pipinae</taxon>
        <taxon>Hymenochirus</taxon>
    </lineage>
</organism>
<evidence type="ECO:0000259" key="6">
    <source>
        <dbReference type="PROSITE" id="PS51154"/>
    </source>
</evidence>
<feature type="domain" description="Macro" evidence="6">
    <location>
        <begin position="48"/>
        <end position="235"/>
    </location>
</feature>
<dbReference type="AlphaFoldDB" id="A0A8T2IHJ4"/>
<gene>
    <name evidence="7" type="ORF">GDO86_016709</name>
</gene>
<comment type="subcellular location">
    <subcellularLocation>
        <location evidence="1">Nucleus</location>
    </subcellularLocation>
</comment>
<feature type="domain" description="Macro" evidence="6">
    <location>
        <begin position="259"/>
        <end position="451"/>
    </location>
</feature>
<dbReference type="GO" id="GO:0044389">
    <property type="term" value="F:ubiquitin-like protein ligase binding"/>
    <property type="evidence" value="ECO:0007669"/>
    <property type="project" value="TreeGrafter"/>
</dbReference>
<evidence type="ECO:0000256" key="5">
    <source>
        <dbReference type="ARBA" id="ARBA00023242"/>
    </source>
</evidence>
<evidence type="ECO:0000313" key="8">
    <source>
        <dbReference type="Proteomes" id="UP000812440"/>
    </source>
</evidence>
<protein>
    <recommendedName>
        <fullName evidence="6">Macro domain-containing protein</fullName>
    </recommendedName>
</protein>
<dbReference type="GO" id="GO:0070212">
    <property type="term" value="P:protein poly-ADP-ribosylation"/>
    <property type="evidence" value="ECO:0007669"/>
    <property type="project" value="TreeGrafter"/>
</dbReference>
<dbReference type="Pfam" id="PF01661">
    <property type="entry name" value="Macro"/>
    <property type="match status" value="2"/>
</dbReference>
<evidence type="ECO:0000256" key="1">
    <source>
        <dbReference type="ARBA" id="ARBA00004123"/>
    </source>
</evidence>